<accession>H3ZGJ8</accession>
<name>H3ZGJ8_9ALTE</name>
<feature type="domain" description="Solute-binding protein family 3/N-terminal" evidence="3">
    <location>
        <begin position="21"/>
        <end position="235"/>
    </location>
</feature>
<dbReference type="InterPro" id="IPR001638">
    <property type="entry name" value="Solute-binding_3/MltF_N"/>
</dbReference>
<dbReference type="STRING" id="1129374.AJE_12353"/>
<evidence type="ECO:0000256" key="1">
    <source>
        <dbReference type="ARBA" id="ARBA00010333"/>
    </source>
</evidence>
<evidence type="ECO:0000313" key="4">
    <source>
        <dbReference type="EMBL" id="EHR40310.1"/>
    </source>
</evidence>
<proteinExistence type="inferred from homology"/>
<dbReference type="Pfam" id="PF00497">
    <property type="entry name" value="SBP_bac_3"/>
    <property type="match status" value="1"/>
</dbReference>
<dbReference type="SUPFAM" id="SSF53850">
    <property type="entry name" value="Periplasmic binding protein-like II"/>
    <property type="match status" value="1"/>
</dbReference>
<evidence type="ECO:0000259" key="3">
    <source>
        <dbReference type="SMART" id="SM00062"/>
    </source>
</evidence>
<dbReference type="Proteomes" id="UP000012046">
    <property type="component" value="Unassembled WGS sequence"/>
</dbReference>
<dbReference type="RefSeq" id="WP_008951148.1">
    <property type="nucleotide sequence ID" value="NZ_AHTH01000040.1"/>
</dbReference>
<keyword evidence="2" id="KW-0732">Signal</keyword>
<gene>
    <name evidence="4" type="ORF">AJE_12353</name>
</gene>
<reference evidence="4 5" key="1">
    <citation type="journal article" date="2012" name="J. Bacteriol.">
        <title>Genome Sequence of Extracellular-Protease-Producing Alishewanella jeotgali Isolated from Traditional Korean Fermented Seafood.</title>
        <authorList>
            <person name="Jung J."/>
            <person name="Chun J."/>
            <person name="Park W."/>
        </authorList>
    </citation>
    <scope>NUCLEOTIDE SEQUENCE [LARGE SCALE GENOMIC DNA]</scope>
    <source>
        <strain evidence="4 5">KCTC 22429</strain>
    </source>
</reference>
<evidence type="ECO:0000313" key="5">
    <source>
        <dbReference type="Proteomes" id="UP000012046"/>
    </source>
</evidence>
<dbReference type="SMART" id="SM00062">
    <property type="entry name" value="PBPb"/>
    <property type="match status" value="1"/>
</dbReference>
<sequence>MRLFVLLLLLFSVRLYALDKTLTVAVNDGAPWAYYDNTTGVTGIDVEIIRQIFQTLGYQTEFHLLGYNRLIKEFNDGKFDVASPAAFASDSGHFTAHYLPFQDVAVSLKHKSLKIEQISDLHNKKIVAYQFASSVLGPEFANSVKQANYIEIAERELQLKLLVNHRADVVIGERRLLSYITQRHFPDTELAIHPIFVTQSYGAIVKDRQLQQLFDQQLIKMQASGELQRILQQWP</sequence>
<dbReference type="PANTHER" id="PTHR35936:SF25">
    <property type="entry name" value="ABC TRANSPORTER SUBSTRATE-BINDING PROTEIN"/>
    <property type="match status" value="1"/>
</dbReference>
<protein>
    <submittedName>
        <fullName evidence="4">ABC polar amino acid transport system</fullName>
    </submittedName>
</protein>
<organism evidence="4 5">
    <name type="scientific">Alishewanella jeotgali KCTC 22429</name>
    <dbReference type="NCBI Taxonomy" id="1129374"/>
    <lineage>
        <taxon>Bacteria</taxon>
        <taxon>Pseudomonadati</taxon>
        <taxon>Pseudomonadota</taxon>
        <taxon>Gammaproteobacteria</taxon>
        <taxon>Alteromonadales</taxon>
        <taxon>Alteromonadaceae</taxon>
        <taxon>Alishewanella</taxon>
    </lineage>
</organism>
<dbReference type="PATRIC" id="fig|1129374.4.peg.2450"/>
<dbReference type="EMBL" id="AHTH01000040">
    <property type="protein sequence ID" value="EHR40310.1"/>
    <property type="molecule type" value="Genomic_DNA"/>
</dbReference>
<dbReference type="PANTHER" id="PTHR35936">
    <property type="entry name" value="MEMBRANE-BOUND LYTIC MUREIN TRANSGLYCOSYLASE F"/>
    <property type="match status" value="1"/>
</dbReference>
<dbReference type="AlphaFoldDB" id="H3ZGJ8"/>
<dbReference type="eggNOG" id="COG0834">
    <property type="taxonomic scope" value="Bacteria"/>
</dbReference>
<keyword evidence="5" id="KW-1185">Reference proteome</keyword>
<comment type="caution">
    <text evidence="4">The sequence shown here is derived from an EMBL/GenBank/DDBJ whole genome shotgun (WGS) entry which is preliminary data.</text>
</comment>
<comment type="similarity">
    <text evidence="1">Belongs to the bacterial solute-binding protein 3 family.</text>
</comment>
<dbReference type="Gene3D" id="3.40.190.10">
    <property type="entry name" value="Periplasmic binding protein-like II"/>
    <property type="match status" value="2"/>
</dbReference>
<evidence type="ECO:0000256" key="2">
    <source>
        <dbReference type="ARBA" id="ARBA00022729"/>
    </source>
</evidence>